<dbReference type="SMART" id="SM00849">
    <property type="entry name" value="Lactamase_B"/>
    <property type="match status" value="1"/>
</dbReference>
<dbReference type="PANTHER" id="PTHR42951">
    <property type="entry name" value="METALLO-BETA-LACTAMASE DOMAIN-CONTAINING"/>
    <property type="match status" value="1"/>
</dbReference>
<accession>A0ABP9W9Y3</accession>
<reference evidence="3 4" key="1">
    <citation type="submission" date="2024-02" db="EMBL/GenBank/DDBJ databases">
        <title>Deinococcus carri NBRC 110142.</title>
        <authorList>
            <person name="Ichikawa N."/>
            <person name="Katano-Makiyama Y."/>
            <person name="Hidaka K."/>
        </authorList>
    </citation>
    <scope>NUCLEOTIDE SEQUENCE [LARGE SCALE GENOMIC DNA]</scope>
    <source>
        <strain evidence="3 4">NBRC 110142</strain>
    </source>
</reference>
<protein>
    <submittedName>
        <fullName evidence="3">Metallo-hydrolase YflN</fullName>
    </submittedName>
</protein>
<evidence type="ECO:0000259" key="2">
    <source>
        <dbReference type="SMART" id="SM00849"/>
    </source>
</evidence>
<dbReference type="InterPro" id="IPR050855">
    <property type="entry name" value="NDM-1-like"/>
</dbReference>
<dbReference type="InterPro" id="IPR001279">
    <property type="entry name" value="Metallo-B-lactamas"/>
</dbReference>
<feature type="region of interest" description="Disordered" evidence="1">
    <location>
        <begin position="203"/>
        <end position="224"/>
    </location>
</feature>
<proteinExistence type="predicted"/>
<name>A0ABP9W9Y3_9DEIO</name>
<organism evidence="3 4">
    <name type="scientific">Deinococcus carri</name>
    <dbReference type="NCBI Taxonomy" id="1211323"/>
    <lineage>
        <taxon>Bacteria</taxon>
        <taxon>Thermotogati</taxon>
        <taxon>Deinococcota</taxon>
        <taxon>Deinococci</taxon>
        <taxon>Deinococcales</taxon>
        <taxon>Deinococcaceae</taxon>
        <taxon>Deinococcus</taxon>
    </lineage>
</organism>
<sequence>MTPALALPVTSAPLEVRVQPLYANVYLLTSPAGRLVVDAGALPYAGRFARLLRDFQPDALLLTHHHVDHAGGAFVAARLGIPVLAHPLERPFLTGEDHRLPYPAGRPGLGKLVSRLHPKVPPSTLHAVHPGEQVQGWEVVALPGHTHGQIGLLRGGVLLAADALLGSTDGAHLPRAAYNDDHREAVRTLQAIAELDLQAILPGHGGPLTPKQVRQRARRDLPTS</sequence>
<dbReference type="PANTHER" id="PTHR42951:SF14">
    <property type="entry name" value="METALLO-BETA-LACTAMASE SUPERFAMILY PROTEIN"/>
    <property type="match status" value="1"/>
</dbReference>
<evidence type="ECO:0000313" key="3">
    <source>
        <dbReference type="EMBL" id="GAA5512828.1"/>
    </source>
</evidence>
<dbReference type="InterPro" id="IPR036866">
    <property type="entry name" value="RibonucZ/Hydroxyglut_hydro"/>
</dbReference>
<dbReference type="EMBL" id="BAABRP010000004">
    <property type="protein sequence ID" value="GAA5512828.1"/>
    <property type="molecule type" value="Genomic_DNA"/>
</dbReference>
<dbReference type="Pfam" id="PF00753">
    <property type="entry name" value="Lactamase_B"/>
    <property type="match status" value="1"/>
</dbReference>
<dbReference type="Gene3D" id="3.60.15.10">
    <property type="entry name" value="Ribonuclease Z/Hydroxyacylglutathione hydrolase-like"/>
    <property type="match status" value="1"/>
</dbReference>
<dbReference type="SUPFAM" id="SSF56281">
    <property type="entry name" value="Metallo-hydrolase/oxidoreductase"/>
    <property type="match status" value="1"/>
</dbReference>
<feature type="domain" description="Metallo-beta-lactamase" evidence="2">
    <location>
        <begin position="22"/>
        <end position="204"/>
    </location>
</feature>
<keyword evidence="4" id="KW-1185">Reference proteome</keyword>
<comment type="caution">
    <text evidence="3">The sequence shown here is derived from an EMBL/GenBank/DDBJ whole genome shotgun (WGS) entry which is preliminary data.</text>
</comment>
<dbReference type="RefSeq" id="WP_345463391.1">
    <property type="nucleotide sequence ID" value="NZ_BAABRP010000004.1"/>
</dbReference>
<evidence type="ECO:0000313" key="4">
    <source>
        <dbReference type="Proteomes" id="UP001401887"/>
    </source>
</evidence>
<gene>
    <name evidence="3" type="primary">yflN</name>
    <name evidence="3" type="ORF">Dcar01_01552</name>
</gene>
<evidence type="ECO:0000256" key="1">
    <source>
        <dbReference type="SAM" id="MobiDB-lite"/>
    </source>
</evidence>
<dbReference type="Proteomes" id="UP001401887">
    <property type="component" value="Unassembled WGS sequence"/>
</dbReference>